<comment type="caution">
    <text evidence="1">The sequence shown here is derived from an EMBL/GenBank/DDBJ whole genome shotgun (WGS) entry which is preliminary data.</text>
</comment>
<evidence type="ECO:0000313" key="2">
    <source>
        <dbReference type="Proteomes" id="UP000256779"/>
    </source>
</evidence>
<sequence>MDIGDFTRRDEKVAFAACIRLFFQSYNASRKLLHTVPAKEAAFDAYFGQLMHEQNPI</sequence>
<keyword evidence="2" id="KW-1185">Reference proteome</keyword>
<organism evidence="1 2">
    <name type="scientific">Marinoscillum furvescens DSM 4134</name>
    <dbReference type="NCBI Taxonomy" id="1122208"/>
    <lineage>
        <taxon>Bacteria</taxon>
        <taxon>Pseudomonadati</taxon>
        <taxon>Bacteroidota</taxon>
        <taxon>Cytophagia</taxon>
        <taxon>Cytophagales</taxon>
        <taxon>Reichenbachiellaceae</taxon>
        <taxon>Marinoscillum</taxon>
    </lineage>
</organism>
<gene>
    <name evidence="1" type="ORF">C7460_1252</name>
</gene>
<protein>
    <submittedName>
        <fullName evidence="1">Uncharacterized protein</fullName>
    </submittedName>
</protein>
<name>A0A3D9KXJ0_MARFU</name>
<accession>A0A3D9KXJ0</accession>
<dbReference type="Proteomes" id="UP000256779">
    <property type="component" value="Unassembled WGS sequence"/>
</dbReference>
<reference evidence="1 2" key="1">
    <citation type="submission" date="2018-07" db="EMBL/GenBank/DDBJ databases">
        <title>Genomic Encyclopedia of Type Strains, Phase IV (KMG-IV): sequencing the most valuable type-strain genomes for metagenomic binning, comparative biology and taxonomic classification.</title>
        <authorList>
            <person name="Goeker M."/>
        </authorList>
    </citation>
    <scope>NUCLEOTIDE SEQUENCE [LARGE SCALE GENOMIC DNA]</scope>
    <source>
        <strain evidence="1 2">DSM 4134</strain>
    </source>
</reference>
<dbReference type="AlphaFoldDB" id="A0A3D9KXJ0"/>
<dbReference type="EMBL" id="QREG01000025">
    <property type="protein sequence ID" value="RED93357.1"/>
    <property type="molecule type" value="Genomic_DNA"/>
</dbReference>
<evidence type="ECO:0000313" key="1">
    <source>
        <dbReference type="EMBL" id="RED93357.1"/>
    </source>
</evidence>
<proteinExistence type="predicted"/>